<feature type="compositionally biased region" description="Basic and acidic residues" evidence="5">
    <location>
        <begin position="236"/>
        <end position="245"/>
    </location>
</feature>
<dbReference type="EMBL" id="JACMSE010000002">
    <property type="protein sequence ID" value="MBC2888527.1"/>
    <property type="molecule type" value="Genomic_DNA"/>
</dbReference>
<keyword evidence="3" id="KW-0408">Iron</keyword>
<evidence type="ECO:0000256" key="3">
    <source>
        <dbReference type="ARBA" id="ARBA00023004"/>
    </source>
</evidence>
<evidence type="ECO:0000259" key="6">
    <source>
        <dbReference type="PROSITE" id="PS51379"/>
    </source>
</evidence>
<sequence>MNRFVVSDPSRCIGCGACRVTCSEAHRKRALRPASRISLVKTRDVSAAVTCHQCEGAPCLSVCPEGAISQEGDRLQVDEARCTGCLLCALVCPFGAVYPSAPSTAHVKAAPYSRASSARSAGLLRQKETGAYTSVVVCDLCAKAPDGPRCIAACPTKALSLMDEGALGHLARERRIDAIEKTSIAMQGATELRELLAAEAAQQARPQSADAEFPTAKAGSRQGAASVRPNEAGEGIEPRGKKVLS</sequence>
<dbReference type="PROSITE" id="PS00198">
    <property type="entry name" value="4FE4S_FER_1"/>
    <property type="match status" value="1"/>
</dbReference>
<dbReference type="PANTHER" id="PTHR42859:SF16">
    <property type="entry name" value="FORMATE HYDROGENLYASE SUBUNIT 2-RELATED"/>
    <property type="match status" value="1"/>
</dbReference>
<feature type="domain" description="4Fe-4S ferredoxin-type" evidence="6">
    <location>
        <begin position="2"/>
        <end position="32"/>
    </location>
</feature>
<dbReference type="CDD" id="cd10554">
    <property type="entry name" value="HycB_like"/>
    <property type="match status" value="1"/>
</dbReference>
<dbReference type="PROSITE" id="PS51379">
    <property type="entry name" value="4FE4S_FER_2"/>
    <property type="match status" value="2"/>
</dbReference>
<dbReference type="AlphaFoldDB" id="A0A842J9W7"/>
<dbReference type="Gene3D" id="3.30.70.20">
    <property type="match status" value="2"/>
</dbReference>
<proteinExistence type="predicted"/>
<dbReference type="PANTHER" id="PTHR42859">
    <property type="entry name" value="OXIDOREDUCTASE"/>
    <property type="match status" value="1"/>
</dbReference>
<evidence type="ECO:0000256" key="5">
    <source>
        <dbReference type="SAM" id="MobiDB-lite"/>
    </source>
</evidence>
<dbReference type="GO" id="GO:0046872">
    <property type="term" value="F:metal ion binding"/>
    <property type="evidence" value="ECO:0007669"/>
    <property type="project" value="UniProtKB-KW"/>
</dbReference>
<dbReference type="GO" id="GO:0051539">
    <property type="term" value="F:4 iron, 4 sulfur cluster binding"/>
    <property type="evidence" value="ECO:0007669"/>
    <property type="project" value="UniProtKB-KW"/>
</dbReference>
<keyword evidence="1" id="KW-0004">4Fe-4S</keyword>
<comment type="caution">
    <text evidence="7">The sequence shown here is derived from an EMBL/GenBank/DDBJ whole genome shotgun (WGS) entry which is preliminary data.</text>
</comment>
<keyword evidence="2" id="KW-0479">Metal-binding</keyword>
<keyword evidence="4" id="KW-0411">Iron-sulfur</keyword>
<feature type="domain" description="4Fe-4S ferredoxin-type" evidence="6">
    <location>
        <begin position="73"/>
        <end position="102"/>
    </location>
</feature>
<evidence type="ECO:0000256" key="1">
    <source>
        <dbReference type="ARBA" id="ARBA00022485"/>
    </source>
</evidence>
<gene>
    <name evidence="7" type="ORF">H7313_04070</name>
</gene>
<dbReference type="InterPro" id="IPR017896">
    <property type="entry name" value="4Fe4S_Fe-S-bd"/>
</dbReference>
<evidence type="ECO:0000256" key="4">
    <source>
        <dbReference type="ARBA" id="ARBA00023014"/>
    </source>
</evidence>
<reference evidence="7 8" key="1">
    <citation type="submission" date="2020-08" db="EMBL/GenBank/DDBJ databases">
        <authorList>
            <person name="Liu C."/>
            <person name="Sun Q."/>
        </authorList>
    </citation>
    <scope>NUCLEOTIDE SEQUENCE [LARGE SCALE GENOMIC DNA]</scope>
    <source>
        <strain evidence="7 8">N22</strain>
    </source>
</reference>
<dbReference type="Pfam" id="PF00037">
    <property type="entry name" value="Fer4"/>
    <property type="match status" value="1"/>
</dbReference>
<dbReference type="SUPFAM" id="SSF54862">
    <property type="entry name" value="4Fe-4S ferredoxins"/>
    <property type="match status" value="1"/>
</dbReference>
<name>A0A842J9W7_9ACTN</name>
<accession>A0A842J9W7</accession>
<organism evidence="7 8">
    <name type="scientific">Gordonibacter massiliensis</name>
    <name type="common">ex Traore et al. 2017</name>
    <dbReference type="NCBI Taxonomy" id="1841863"/>
    <lineage>
        <taxon>Bacteria</taxon>
        <taxon>Bacillati</taxon>
        <taxon>Actinomycetota</taxon>
        <taxon>Coriobacteriia</taxon>
        <taxon>Eggerthellales</taxon>
        <taxon>Eggerthellaceae</taxon>
        <taxon>Gordonibacter</taxon>
    </lineage>
</organism>
<keyword evidence="8" id="KW-1185">Reference proteome</keyword>
<evidence type="ECO:0000256" key="2">
    <source>
        <dbReference type="ARBA" id="ARBA00022723"/>
    </source>
</evidence>
<dbReference type="RefSeq" id="WP_185904497.1">
    <property type="nucleotide sequence ID" value="NZ_JACMSE010000002.1"/>
</dbReference>
<evidence type="ECO:0000313" key="7">
    <source>
        <dbReference type="EMBL" id="MBC2888527.1"/>
    </source>
</evidence>
<dbReference type="Proteomes" id="UP000587396">
    <property type="component" value="Unassembled WGS sequence"/>
</dbReference>
<dbReference type="InterPro" id="IPR017900">
    <property type="entry name" value="4Fe4S_Fe_S_CS"/>
</dbReference>
<feature type="region of interest" description="Disordered" evidence="5">
    <location>
        <begin position="199"/>
        <end position="245"/>
    </location>
</feature>
<evidence type="ECO:0000313" key="8">
    <source>
        <dbReference type="Proteomes" id="UP000587396"/>
    </source>
</evidence>
<protein>
    <submittedName>
        <fullName evidence="7">4Fe-4S dicluster domain-containing protein</fullName>
    </submittedName>
</protein>
<dbReference type="InterPro" id="IPR050294">
    <property type="entry name" value="RnfB_subfamily"/>
</dbReference>